<reference evidence="1" key="1">
    <citation type="submission" date="2020-05" db="EMBL/GenBank/DDBJ databases">
        <authorList>
            <person name="Chiriac C."/>
            <person name="Salcher M."/>
            <person name="Ghai R."/>
            <person name="Kavagutti S V."/>
        </authorList>
    </citation>
    <scope>NUCLEOTIDE SEQUENCE</scope>
</reference>
<name>A0A6J6M2X9_9ZZZZ</name>
<dbReference type="AlphaFoldDB" id="A0A6J6M2X9"/>
<evidence type="ECO:0000313" key="1">
    <source>
        <dbReference type="EMBL" id="CAB4666913.1"/>
    </source>
</evidence>
<accession>A0A6J6M2X9</accession>
<protein>
    <submittedName>
        <fullName evidence="1">Unannotated protein</fullName>
    </submittedName>
</protein>
<proteinExistence type="predicted"/>
<dbReference type="EMBL" id="CAEZWR010000093">
    <property type="protein sequence ID" value="CAB4666913.1"/>
    <property type="molecule type" value="Genomic_DNA"/>
</dbReference>
<organism evidence="1">
    <name type="scientific">freshwater metagenome</name>
    <dbReference type="NCBI Taxonomy" id="449393"/>
    <lineage>
        <taxon>unclassified sequences</taxon>
        <taxon>metagenomes</taxon>
        <taxon>ecological metagenomes</taxon>
    </lineage>
</organism>
<gene>
    <name evidence="1" type="ORF">UFOPK2282_00869</name>
</gene>
<sequence>MIKLRPPRGPPDSKTVTMRRSPVTGYVVVPLTSIICLPSRSPMTLNVGPGDMRTKGTGNNKAIKINTIKLTPLMNSTRARLDMGVFKKLRLTGAARLGRRALLEEAGAPSRLGMRAGFACLRLLP</sequence>